<dbReference type="AlphaFoldDB" id="A0A5J4U0Q3"/>
<dbReference type="Proteomes" id="UP000324800">
    <property type="component" value="Unassembled WGS sequence"/>
</dbReference>
<evidence type="ECO:0000313" key="1">
    <source>
        <dbReference type="EMBL" id="KAA6364014.1"/>
    </source>
</evidence>
<gene>
    <name evidence="1" type="ORF">EZS28_040459</name>
</gene>
<dbReference type="Gene3D" id="1.10.510.10">
    <property type="entry name" value="Transferase(Phosphotransferase) domain 1"/>
    <property type="match status" value="1"/>
</dbReference>
<dbReference type="InterPro" id="IPR011009">
    <property type="entry name" value="Kinase-like_dom_sf"/>
</dbReference>
<sequence length="71" mass="8441">MYILQFERKDRPTAEQALQHPYFTNPQAKLEISQDVYQITAQSLEAQNKGDSSITMIEEDIIQTWRRYLIH</sequence>
<evidence type="ECO:0008006" key="3">
    <source>
        <dbReference type="Google" id="ProtNLM"/>
    </source>
</evidence>
<protein>
    <recommendedName>
        <fullName evidence="3">Protein kinase domain-containing protein</fullName>
    </recommendedName>
</protein>
<name>A0A5J4U0Q3_9EUKA</name>
<dbReference type="EMBL" id="SNRW01022174">
    <property type="protein sequence ID" value="KAA6364014.1"/>
    <property type="molecule type" value="Genomic_DNA"/>
</dbReference>
<comment type="caution">
    <text evidence="1">The sequence shown here is derived from an EMBL/GenBank/DDBJ whole genome shotgun (WGS) entry which is preliminary data.</text>
</comment>
<dbReference type="SUPFAM" id="SSF56112">
    <property type="entry name" value="Protein kinase-like (PK-like)"/>
    <property type="match status" value="1"/>
</dbReference>
<accession>A0A5J4U0Q3</accession>
<proteinExistence type="predicted"/>
<organism evidence="1 2">
    <name type="scientific">Streblomastix strix</name>
    <dbReference type="NCBI Taxonomy" id="222440"/>
    <lineage>
        <taxon>Eukaryota</taxon>
        <taxon>Metamonada</taxon>
        <taxon>Preaxostyla</taxon>
        <taxon>Oxymonadida</taxon>
        <taxon>Streblomastigidae</taxon>
        <taxon>Streblomastix</taxon>
    </lineage>
</organism>
<evidence type="ECO:0000313" key="2">
    <source>
        <dbReference type="Proteomes" id="UP000324800"/>
    </source>
</evidence>
<dbReference type="OrthoDB" id="5979581at2759"/>
<reference evidence="1 2" key="1">
    <citation type="submission" date="2019-03" db="EMBL/GenBank/DDBJ databases">
        <title>Single cell metagenomics reveals metabolic interactions within the superorganism composed of flagellate Streblomastix strix and complex community of Bacteroidetes bacteria on its surface.</title>
        <authorList>
            <person name="Treitli S.C."/>
            <person name="Kolisko M."/>
            <person name="Husnik F."/>
            <person name="Keeling P."/>
            <person name="Hampl V."/>
        </authorList>
    </citation>
    <scope>NUCLEOTIDE SEQUENCE [LARGE SCALE GENOMIC DNA]</scope>
    <source>
        <strain evidence="1">ST1C</strain>
    </source>
</reference>